<feature type="region of interest" description="Disordered" evidence="3">
    <location>
        <begin position="1"/>
        <end position="31"/>
    </location>
</feature>
<dbReference type="PANTHER" id="PTHR37042:SF4">
    <property type="entry name" value="OUTER MEMBRANE PROTEIN RV1973"/>
    <property type="match status" value="1"/>
</dbReference>
<reference evidence="6" key="1">
    <citation type="journal article" date="2019" name="Int. J. Syst. Evol. Microbiol.">
        <title>The Global Catalogue of Microorganisms (GCM) 10K type strain sequencing project: providing services to taxonomists for standard genome sequencing and annotation.</title>
        <authorList>
            <consortium name="The Broad Institute Genomics Platform"/>
            <consortium name="The Broad Institute Genome Sequencing Center for Infectious Disease"/>
            <person name="Wu L."/>
            <person name="Ma J."/>
        </authorList>
    </citation>
    <scope>NUCLEOTIDE SEQUENCE [LARGE SCALE GENOMIC DNA]</scope>
    <source>
        <strain evidence="6">CGMCC 4.7645</strain>
    </source>
</reference>
<dbReference type="Proteomes" id="UP001597417">
    <property type="component" value="Unassembled WGS sequence"/>
</dbReference>
<keyword evidence="2 4" id="KW-0472">Membrane</keyword>
<keyword evidence="4" id="KW-1133">Transmembrane helix</keyword>
<dbReference type="PANTHER" id="PTHR37042">
    <property type="entry name" value="OUTER MEMBRANE PROTEIN RV1973"/>
    <property type="match status" value="1"/>
</dbReference>
<evidence type="ECO:0000313" key="5">
    <source>
        <dbReference type="EMBL" id="MFD2422255.1"/>
    </source>
</evidence>
<evidence type="ECO:0000313" key="6">
    <source>
        <dbReference type="Proteomes" id="UP001597417"/>
    </source>
</evidence>
<keyword evidence="6" id="KW-1185">Reference proteome</keyword>
<proteinExistence type="predicted"/>
<gene>
    <name evidence="5" type="ORF">ACFSXZ_38635</name>
</gene>
<dbReference type="RefSeq" id="WP_378271252.1">
    <property type="nucleotide sequence ID" value="NZ_JBHUKR010000026.1"/>
</dbReference>
<evidence type="ECO:0000256" key="2">
    <source>
        <dbReference type="ARBA" id="ARBA00023136"/>
    </source>
</evidence>
<sequence>MTSDEAVDEGGSQPDHEIDVDPVPGQEAEPGESPIRRYALLAAAGLAAASLIVAAVFGVQWWVDSGNGDLALAQARDQVVSTGRTAVKAYTELDYTNPDAYFQRQLAVSDPDMQTQIKNTENNYRQAMADAKTKVVTTVQDIGVEELNDHEGKASFLAAISTQVTKEGQQPVVKPLRLEVQMTRTGQDWKVSSISSVPTVSSGQ</sequence>
<dbReference type="EMBL" id="JBHUKR010000026">
    <property type="protein sequence ID" value="MFD2422255.1"/>
    <property type="molecule type" value="Genomic_DNA"/>
</dbReference>
<keyword evidence="4" id="KW-0812">Transmembrane</keyword>
<feature type="transmembrane region" description="Helical" evidence="4">
    <location>
        <begin position="38"/>
        <end position="63"/>
    </location>
</feature>
<evidence type="ECO:0008006" key="7">
    <source>
        <dbReference type="Google" id="ProtNLM"/>
    </source>
</evidence>
<name>A0ABW5G5U4_9PSEU</name>
<evidence type="ECO:0000256" key="3">
    <source>
        <dbReference type="SAM" id="MobiDB-lite"/>
    </source>
</evidence>
<organism evidence="5 6">
    <name type="scientific">Amycolatopsis pigmentata</name>
    <dbReference type="NCBI Taxonomy" id="450801"/>
    <lineage>
        <taxon>Bacteria</taxon>
        <taxon>Bacillati</taxon>
        <taxon>Actinomycetota</taxon>
        <taxon>Actinomycetes</taxon>
        <taxon>Pseudonocardiales</taxon>
        <taxon>Pseudonocardiaceae</taxon>
        <taxon>Amycolatopsis</taxon>
    </lineage>
</organism>
<evidence type="ECO:0000256" key="4">
    <source>
        <dbReference type="SAM" id="Phobius"/>
    </source>
</evidence>
<protein>
    <recommendedName>
        <fullName evidence="7">Mce-associated membrane protein</fullName>
    </recommendedName>
</protein>
<accession>A0ABW5G5U4</accession>
<comment type="caution">
    <text evidence="5">The sequence shown here is derived from an EMBL/GenBank/DDBJ whole genome shotgun (WGS) entry which is preliminary data.</text>
</comment>
<comment type="subcellular location">
    <subcellularLocation>
        <location evidence="1">Membrane</location>
    </subcellularLocation>
</comment>
<evidence type="ECO:0000256" key="1">
    <source>
        <dbReference type="ARBA" id="ARBA00004370"/>
    </source>
</evidence>